<evidence type="ECO:0000259" key="9">
    <source>
        <dbReference type="PROSITE" id="PS50011"/>
    </source>
</evidence>
<evidence type="ECO:0000256" key="4">
    <source>
        <dbReference type="ARBA" id="ARBA00022777"/>
    </source>
</evidence>
<dbReference type="PROSITE" id="PS50011">
    <property type="entry name" value="PROTEIN_KINASE_DOM"/>
    <property type="match status" value="1"/>
</dbReference>
<dbReference type="PROSITE" id="PS00108">
    <property type="entry name" value="PROTEIN_KINASE_ST"/>
    <property type="match status" value="1"/>
</dbReference>
<feature type="binding site" evidence="6">
    <location>
        <position position="42"/>
    </location>
    <ligand>
        <name>ATP</name>
        <dbReference type="ChEBI" id="CHEBI:30616"/>
    </ligand>
</feature>
<evidence type="ECO:0000313" key="11">
    <source>
        <dbReference type="Proteomes" id="UP000281406"/>
    </source>
</evidence>
<dbReference type="SUPFAM" id="SSF56112">
    <property type="entry name" value="Protein kinase-like (PK-like)"/>
    <property type="match status" value="1"/>
</dbReference>
<protein>
    <submittedName>
        <fullName evidence="10">Death-associated protein kinase 2</fullName>
    </submittedName>
</protein>
<dbReference type="InterPro" id="IPR017441">
    <property type="entry name" value="Protein_kinase_ATP_BS"/>
</dbReference>
<dbReference type="PROSITE" id="PS00107">
    <property type="entry name" value="PROTEIN_KINASE_ATP"/>
    <property type="match status" value="1"/>
</dbReference>
<comment type="caution">
    <text evidence="10">The sequence shown here is derived from an EMBL/GenBank/DDBJ whole genome shotgun (WGS) entry which is preliminary data.</text>
</comment>
<dbReference type="GO" id="GO:0005634">
    <property type="term" value="C:nucleus"/>
    <property type="evidence" value="ECO:0007669"/>
    <property type="project" value="TreeGrafter"/>
</dbReference>
<dbReference type="SMART" id="SM00220">
    <property type="entry name" value="S_TKc"/>
    <property type="match status" value="1"/>
</dbReference>
<reference evidence="10 11" key="1">
    <citation type="submission" date="2018-10" db="EMBL/GenBank/DDBJ databases">
        <title>Genome assembly for a Yunnan-Guizhou Plateau 3E fish, Anabarilius grahami (Regan), and its evolutionary and genetic applications.</title>
        <authorList>
            <person name="Jiang W."/>
        </authorList>
    </citation>
    <scope>NUCLEOTIDE SEQUENCE [LARGE SCALE GENOMIC DNA]</scope>
    <source>
        <strain evidence="10">AG-KIZ</strain>
        <tissue evidence="10">Muscle</tissue>
    </source>
</reference>
<dbReference type="PANTHER" id="PTHR24342">
    <property type="entry name" value="SERINE/THREONINE-PROTEIN KINASE 17"/>
    <property type="match status" value="1"/>
</dbReference>
<feature type="domain" description="Protein kinase" evidence="9">
    <location>
        <begin position="13"/>
        <end position="304"/>
    </location>
</feature>
<keyword evidence="5 6" id="KW-0067">ATP-binding</keyword>
<keyword evidence="1 7" id="KW-0723">Serine/threonine-protein kinase</keyword>
<evidence type="ECO:0000256" key="3">
    <source>
        <dbReference type="ARBA" id="ARBA00022741"/>
    </source>
</evidence>
<dbReference type="Proteomes" id="UP000281406">
    <property type="component" value="Unassembled WGS sequence"/>
</dbReference>
<dbReference type="Gene3D" id="3.30.200.20">
    <property type="entry name" value="Phosphorylase Kinase, domain 1"/>
    <property type="match status" value="1"/>
</dbReference>
<dbReference type="GO" id="GO:0005524">
    <property type="term" value="F:ATP binding"/>
    <property type="evidence" value="ECO:0007669"/>
    <property type="project" value="UniProtKB-UniRule"/>
</dbReference>
<comment type="similarity">
    <text evidence="7">Belongs to the protein kinase superfamily.</text>
</comment>
<dbReference type="OrthoDB" id="504170at2759"/>
<gene>
    <name evidence="10" type="ORF">DPX16_11513</name>
</gene>
<dbReference type="AlphaFoldDB" id="A0A3N0YJ51"/>
<evidence type="ECO:0000256" key="6">
    <source>
        <dbReference type="PROSITE-ProRule" id="PRU10141"/>
    </source>
</evidence>
<dbReference type="InterPro" id="IPR000719">
    <property type="entry name" value="Prot_kinase_dom"/>
</dbReference>
<dbReference type="InterPro" id="IPR008271">
    <property type="entry name" value="Ser/Thr_kinase_AS"/>
</dbReference>
<dbReference type="PANTHER" id="PTHR24342:SF19">
    <property type="entry name" value="PROTEIN KINASE DOMAIN-CONTAINING PROTEIN"/>
    <property type="match status" value="1"/>
</dbReference>
<keyword evidence="3 6" id="KW-0547">Nucleotide-binding</keyword>
<dbReference type="GO" id="GO:0043065">
    <property type="term" value="P:positive regulation of apoptotic process"/>
    <property type="evidence" value="ECO:0007669"/>
    <property type="project" value="TreeGrafter"/>
</dbReference>
<dbReference type="Pfam" id="PF00069">
    <property type="entry name" value="Pkinase"/>
    <property type="match status" value="1"/>
</dbReference>
<dbReference type="GO" id="GO:0004674">
    <property type="term" value="F:protein serine/threonine kinase activity"/>
    <property type="evidence" value="ECO:0007669"/>
    <property type="project" value="UniProtKB-KW"/>
</dbReference>
<keyword evidence="11" id="KW-1185">Reference proteome</keyword>
<dbReference type="EMBL" id="RJVU01042534">
    <property type="protein sequence ID" value="ROL45818.1"/>
    <property type="molecule type" value="Genomic_DNA"/>
</dbReference>
<proteinExistence type="inferred from homology"/>
<organism evidence="10 11">
    <name type="scientific">Anabarilius grahami</name>
    <name type="common">Kanglang fish</name>
    <name type="synonym">Barilius grahami</name>
    <dbReference type="NCBI Taxonomy" id="495550"/>
    <lineage>
        <taxon>Eukaryota</taxon>
        <taxon>Metazoa</taxon>
        <taxon>Chordata</taxon>
        <taxon>Craniata</taxon>
        <taxon>Vertebrata</taxon>
        <taxon>Euteleostomi</taxon>
        <taxon>Actinopterygii</taxon>
        <taxon>Neopterygii</taxon>
        <taxon>Teleostei</taxon>
        <taxon>Ostariophysi</taxon>
        <taxon>Cypriniformes</taxon>
        <taxon>Xenocyprididae</taxon>
        <taxon>Xenocypridinae</taxon>
        <taxon>Xenocypridinae incertae sedis</taxon>
        <taxon>Anabarilius</taxon>
    </lineage>
</organism>
<feature type="region of interest" description="Disordered" evidence="8">
    <location>
        <begin position="362"/>
        <end position="390"/>
    </location>
</feature>
<evidence type="ECO:0000256" key="8">
    <source>
        <dbReference type="SAM" id="MobiDB-lite"/>
    </source>
</evidence>
<keyword evidence="2" id="KW-0808">Transferase</keyword>
<name>A0A3N0YJ51_ANAGA</name>
<dbReference type="InterPro" id="IPR011009">
    <property type="entry name" value="Kinase-like_dom_sf"/>
</dbReference>
<accession>A0A3N0YJ51</accession>
<dbReference type="Gene3D" id="1.10.510.10">
    <property type="entry name" value="Transferase(Phosphotransferase) domain 1"/>
    <property type="match status" value="1"/>
</dbReference>
<evidence type="ECO:0000256" key="2">
    <source>
        <dbReference type="ARBA" id="ARBA00022679"/>
    </source>
</evidence>
<evidence type="ECO:0000256" key="7">
    <source>
        <dbReference type="RuleBase" id="RU000304"/>
    </source>
</evidence>
<keyword evidence="4 10" id="KW-0418">Kinase</keyword>
<dbReference type="GO" id="GO:0005737">
    <property type="term" value="C:cytoplasm"/>
    <property type="evidence" value="ECO:0007669"/>
    <property type="project" value="TreeGrafter"/>
</dbReference>
<sequence>MAVFKLDNVEDLYEIGNVLGSGHFGQVREVRERATGAQWAGKFLKLKRGAGSRLGLERKSVEKEVEILQSLQHQNIMALKDVFESRAEVVLIIELIKGGELFDFIAEKENLTETEAIEFMKQILEGVRYMHQKNVGHFDLKPENIMLSDKHAPKPDIKIIDFGMAHRFIQGEEYKSLGGTPQYIAPEIINYEPLGTAADMWSIGVITYILLDALAGCQFEDMQQERAQLTLEGKETYTLLSGLSPFQGETDEETLRNIVAMNYEFEPHHFSQTSNMAKDFIQKLLVKDQSERMTAEECLIHPWIMPLNRTQIAKRNRSSINMKNFKRFNARRKWKMSFNMVSACNRFCRLQLLCKARGPEQQELRDCESDQEDTGTKPASLLRRRLSSSS</sequence>
<evidence type="ECO:0000313" key="10">
    <source>
        <dbReference type="EMBL" id="ROL45818.1"/>
    </source>
</evidence>
<dbReference type="FunFam" id="1.10.510.10:FF:000571">
    <property type="entry name" value="Maternal embryonic leucine zipper kinase"/>
    <property type="match status" value="1"/>
</dbReference>
<evidence type="ECO:0000256" key="1">
    <source>
        <dbReference type="ARBA" id="ARBA00022527"/>
    </source>
</evidence>
<evidence type="ECO:0000256" key="5">
    <source>
        <dbReference type="ARBA" id="ARBA00022840"/>
    </source>
</evidence>
<dbReference type="GO" id="GO:0035556">
    <property type="term" value="P:intracellular signal transduction"/>
    <property type="evidence" value="ECO:0007669"/>
    <property type="project" value="TreeGrafter"/>
</dbReference>